<name>A0AAD9HVG9_9PEZI</name>
<comment type="caution">
    <text evidence="2">The sequence shown here is derived from an EMBL/GenBank/DDBJ whole genome shotgun (WGS) entry which is preliminary data.</text>
</comment>
<feature type="transmembrane region" description="Helical" evidence="1">
    <location>
        <begin position="37"/>
        <end position="60"/>
    </location>
</feature>
<protein>
    <submittedName>
        <fullName evidence="2">Uncharacterized protein</fullName>
    </submittedName>
</protein>
<dbReference type="EMBL" id="JAQQPM010000001">
    <property type="protein sequence ID" value="KAK2066409.1"/>
    <property type="molecule type" value="Genomic_DNA"/>
</dbReference>
<feature type="transmembrane region" description="Helical" evidence="1">
    <location>
        <begin position="12"/>
        <end position="31"/>
    </location>
</feature>
<evidence type="ECO:0000313" key="3">
    <source>
        <dbReference type="Proteomes" id="UP001217918"/>
    </source>
</evidence>
<keyword evidence="1" id="KW-1133">Transmembrane helix</keyword>
<keyword evidence="1" id="KW-0472">Membrane</keyword>
<keyword evidence="1" id="KW-0812">Transmembrane</keyword>
<evidence type="ECO:0000256" key="1">
    <source>
        <dbReference type="SAM" id="Phobius"/>
    </source>
</evidence>
<proteinExistence type="predicted"/>
<organism evidence="2 3">
    <name type="scientific">Phyllachora maydis</name>
    <dbReference type="NCBI Taxonomy" id="1825666"/>
    <lineage>
        <taxon>Eukaryota</taxon>
        <taxon>Fungi</taxon>
        <taxon>Dikarya</taxon>
        <taxon>Ascomycota</taxon>
        <taxon>Pezizomycotina</taxon>
        <taxon>Sordariomycetes</taxon>
        <taxon>Sordariomycetidae</taxon>
        <taxon>Phyllachorales</taxon>
        <taxon>Phyllachoraceae</taxon>
        <taxon>Phyllachora</taxon>
    </lineage>
</organism>
<gene>
    <name evidence="2" type="ORF">P8C59_000233</name>
</gene>
<sequence length="68" mass="7266">MLIRSVSYKRIKGITTLILSIYTGIAAYAPIGATTNATTTITIAVTTATTIIVATTTTSIDCREEEKR</sequence>
<dbReference type="Proteomes" id="UP001217918">
    <property type="component" value="Unassembled WGS sequence"/>
</dbReference>
<evidence type="ECO:0000313" key="2">
    <source>
        <dbReference type="EMBL" id="KAK2066409.1"/>
    </source>
</evidence>
<keyword evidence="3" id="KW-1185">Reference proteome</keyword>
<reference evidence="2" key="1">
    <citation type="journal article" date="2023" name="Mol. Plant Microbe Interact.">
        <title>Elucidating the Obligate Nature and Biological Capacity of an Invasive Fungal Corn Pathogen.</title>
        <authorList>
            <person name="MacCready J.S."/>
            <person name="Roggenkamp E.M."/>
            <person name="Gdanetz K."/>
            <person name="Chilvers M.I."/>
        </authorList>
    </citation>
    <scope>NUCLEOTIDE SEQUENCE</scope>
    <source>
        <strain evidence="2">PM02</strain>
    </source>
</reference>
<accession>A0AAD9HVG9</accession>
<dbReference type="AlphaFoldDB" id="A0AAD9HVG9"/>